<sequence length="66" mass="7408">MLIYRNRYRSGANQLSTELAAETIRPFEKGNYRAIWWCCTAAGKIGHVPDTNAWLQTLGLAPDPVT</sequence>
<accession>A0A7I7SXY0</accession>
<gene>
    <name evidence="1" type="ORF">MSAR_40010</name>
</gene>
<protein>
    <submittedName>
        <fullName evidence="1">Uncharacterized protein</fullName>
    </submittedName>
</protein>
<dbReference type="KEGG" id="msar:MSAR_40010"/>
<reference evidence="1 2" key="1">
    <citation type="journal article" date="2019" name="Emerg. Microbes Infect.">
        <title>Comprehensive subspecies identification of 175 nontuberculous mycobacteria species based on 7547 genomic profiles.</title>
        <authorList>
            <person name="Matsumoto Y."/>
            <person name="Kinjo T."/>
            <person name="Motooka D."/>
            <person name="Nabeya D."/>
            <person name="Jung N."/>
            <person name="Uechi K."/>
            <person name="Horii T."/>
            <person name="Iida T."/>
            <person name="Fujita J."/>
            <person name="Nakamura S."/>
        </authorList>
    </citation>
    <scope>NUCLEOTIDE SEQUENCE [LARGE SCALE GENOMIC DNA]</scope>
    <source>
        <strain evidence="1 2">JCM 30395</strain>
    </source>
</reference>
<dbReference type="AlphaFoldDB" id="A0A7I7SXY0"/>
<evidence type="ECO:0000313" key="2">
    <source>
        <dbReference type="Proteomes" id="UP000466445"/>
    </source>
</evidence>
<organism evidence="1 2">
    <name type="scientific">Mycolicibacterium sarraceniae</name>
    <dbReference type="NCBI Taxonomy" id="1534348"/>
    <lineage>
        <taxon>Bacteria</taxon>
        <taxon>Bacillati</taxon>
        <taxon>Actinomycetota</taxon>
        <taxon>Actinomycetes</taxon>
        <taxon>Mycobacteriales</taxon>
        <taxon>Mycobacteriaceae</taxon>
        <taxon>Mycolicibacterium</taxon>
    </lineage>
</organism>
<dbReference type="RefSeq" id="WP_179965025.1">
    <property type="nucleotide sequence ID" value="NZ_AP022595.1"/>
</dbReference>
<keyword evidence="2" id="KW-1185">Reference proteome</keyword>
<name>A0A7I7SXY0_9MYCO</name>
<proteinExistence type="predicted"/>
<dbReference type="EMBL" id="AP022595">
    <property type="protein sequence ID" value="BBY60865.1"/>
    <property type="molecule type" value="Genomic_DNA"/>
</dbReference>
<dbReference type="Proteomes" id="UP000466445">
    <property type="component" value="Chromosome"/>
</dbReference>
<evidence type="ECO:0000313" key="1">
    <source>
        <dbReference type="EMBL" id="BBY60865.1"/>
    </source>
</evidence>